<evidence type="ECO:0000313" key="3">
    <source>
        <dbReference type="Proteomes" id="UP001320972"/>
    </source>
</evidence>
<dbReference type="RefSeq" id="WP_338001948.1">
    <property type="nucleotide sequence ID" value="NZ_JAOPKA010000001.1"/>
</dbReference>
<evidence type="ECO:0000313" key="2">
    <source>
        <dbReference type="EMBL" id="MCU4971775.1"/>
    </source>
</evidence>
<keyword evidence="3" id="KW-1185">Reference proteome</keyword>
<dbReference type="Proteomes" id="UP001321018">
    <property type="component" value="Unassembled WGS sequence"/>
</dbReference>
<accession>A0AAP2YWB2</accession>
<organism evidence="1 4">
    <name type="scientific">Natronoglomus mannanivorans</name>
    <dbReference type="NCBI Taxonomy" id="2979990"/>
    <lineage>
        <taxon>Archaea</taxon>
        <taxon>Methanobacteriati</taxon>
        <taxon>Methanobacteriota</taxon>
        <taxon>Stenosarchaea group</taxon>
        <taxon>Halobacteria</taxon>
        <taxon>Halobacteriales</taxon>
        <taxon>Natrialbaceae</taxon>
        <taxon>Natronoglomus</taxon>
    </lineage>
</organism>
<dbReference type="EMBL" id="JAOPKB010000001">
    <property type="protein sequence ID" value="MCU4971775.1"/>
    <property type="molecule type" value="Genomic_DNA"/>
</dbReference>
<reference evidence="1 3" key="1">
    <citation type="submission" date="2022-09" db="EMBL/GenBank/DDBJ databases">
        <title>Enrichment on poylsaccharides allowed isolation of novel metabolic and taxonomic groups of Haloarchaea.</title>
        <authorList>
            <person name="Sorokin D.Y."/>
            <person name="Elcheninov A.G."/>
            <person name="Khizhniak T.V."/>
            <person name="Kolganova T.V."/>
            <person name="Kublanov I.V."/>
        </authorList>
    </citation>
    <scope>NUCLEOTIDE SEQUENCE</scope>
    <source>
        <strain evidence="2 3">AArc-m2/3/4</strain>
        <strain evidence="1">AArc-xg1-1</strain>
    </source>
</reference>
<sequence length="44" mass="5146">MAMTERHLRVDLTDEDIQRAKDYADEHGLRMPRAYGDLIRSGLE</sequence>
<proteinExistence type="predicted"/>
<dbReference type="AlphaFoldDB" id="A0AAP2YWB2"/>
<evidence type="ECO:0000313" key="1">
    <source>
        <dbReference type="EMBL" id="MCU4740095.1"/>
    </source>
</evidence>
<protein>
    <submittedName>
        <fullName evidence="1">Uncharacterized protein</fullName>
    </submittedName>
</protein>
<dbReference type="Proteomes" id="UP001320972">
    <property type="component" value="Unassembled WGS sequence"/>
</dbReference>
<name>A0AAP2YWB2_9EURY</name>
<comment type="caution">
    <text evidence="1">The sequence shown here is derived from an EMBL/GenBank/DDBJ whole genome shotgun (WGS) entry which is preliminary data.</text>
</comment>
<dbReference type="EMBL" id="JAOPKA010000001">
    <property type="protein sequence ID" value="MCU4740095.1"/>
    <property type="molecule type" value="Genomic_DNA"/>
</dbReference>
<evidence type="ECO:0000313" key="4">
    <source>
        <dbReference type="Proteomes" id="UP001321018"/>
    </source>
</evidence>
<gene>
    <name evidence="2" type="ORF">OB955_03355</name>
    <name evidence="1" type="ORF">OB960_01600</name>
</gene>